<dbReference type="EMBL" id="JAACJL010000001">
    <property type="protein sequence ID" value="KAF4623635.1"/>
    <property type="molecule type" value="Genomic_DNA"/>
</dbReference>
<evidence type="ECO:0000313" key="8">
    <source>
        <dbReference type="Proteomes" id="UP000521872"/>
    </source>
</evidence>
<feature type="transmembrane region" description="Helical" evidence="5">
    <location>
        <begin position="29"/>
        <end position="50"/>
    </location>
</feature>
<feature type="transmembrane region" description="Helical" evidence="5">
    <location>
        <begin position="197"/>
        <end position="215"/>
    </location>
</feature>
<feature type="transmembrane region" description="Helical" evidence="5">
    <location>
        <begin position="335"/>
        <end position="354"/>
    </location>
</feature>
<keyword evidence="2 5" id="KW-0812">Transmembrane</keyword>
<feature type="transmembrane region" description="Helical" evidence="5">
    <location>
        <begin position="235"/>
        <end position="259"/>
    </location>
</feature>
<dbReference type="PANTHER" id="PTHR23051">
    <property type="entry name" value="SOLUTE CARRIER FAMILY 35, MEMBER F5"/>
    <property type="match status" value="1"/>
</dbReference>
<dbReference type="Proteomes" id="UP000521872">
    <property type="component" value="Unassembled WGS sequence"/>
</dbReference>
<comment type="subcellular location">
    <subcellularLocation>
        <location evidence="1">Membrane</location>
        <topology evidence="1">Multi-pass membrane protein</topology>
    </subcellularLocation>
</comment>
<feature type="transmembrane region" description="Helical" evidence="5">
    <location>
        <begin position="271"/>
        <end position="295"/>
    </location>
</feature>
<feature type="transmembrane region" description="Helical" evidence="5">
    <location>
        <begin position="62"/>
        <end position="81"/>
    </location>
</feature>
<evidence type="ECO:0000313" key="7">
    <source>
        <dbReference type="EMBL" id="KAF4623635.1"/>
    </source>
</evidence>
<name>A0A8H4R7L6_9AGAR</name>
<gene>
    <name evidence="7" type="ORF">D9613_001903</name>
</gene>
<evidence type="ECO:0000256" key="5">
    <source>
        <dbReference type="SAM" id="Phobius"/>
    </source>
</evidence>
<evidence type="ECO:0000256" key="4">
    <source>
        <dbReference type="ARBA" id="ARBA00023136"/>
    </source>
</evidence>
<sequence>MDRPPSPTALPAVDPLQLQPKSLLNRKEYLTGIGLLLLVVILWTSSNFVTQDLYEGGYDKPFLVTFLNTSSFSIYLVPFLIRRRYSLSNNSVAKRRLSHAHGSDDEYQPLALEEPSEALLSEEFYSPARKTRSLPPLSDTETAHLALSFCLIWFIANWSVNASLRYTSVASATILSSMSGFFTLAIGSVFRVEKLSLIKIGAVTTSFVGVALVSMSDSQAKQPGQTSIGHAFNMVVVFGDFLALISALFYAMYVTLLKVRIKSESRIDMQLFFGFVGLFNIIGLWPIGVLLHLTGAETFELPSTAKAMSALLINMAITVSSDYIYVLAMLKTTPLVVTIGLSLTIPFAVLGDFLRSRPTHFIVGLGALLVLCSFVAIGLEDSDSEEDDQMIENPTTGTC</sequence>
<accession>A0A8H4R7L6</accession>
<dbReference type="Pfam" id="PF00892">
    <property type="entry name" value="EamA"/>
    <property type="match status" value="1"/>
</dbReference>
<dbReference type="InterPro" id="IPR037185">
    <property type="entry name" value="EmrE-like"/>
</dbReference>
<keyword evidence="3 5" id="KW-1133">Transmembrane helix</keyword>
<dbReference type="SUPFAM" id="SSF103481">
    <property type="entry name" value="Multidrug resistance efflux transporter EmrE"/>
    <property type="match status" value="1"/>
</dbReference>
<dbReference type="AlphaFoldDB" id="A0A8H4R7L6"/>
<organism evidence="7 8">
    <name type="scientific">Agrocybe pediades</name>
    <dbReference type="NCBI Taxonomy" id="84607"/>
    <lineage>
        <taxon>Eukaryota</taxon>
        <taxon>Fungi</taxon>
        <taxon>Dikarya</taxon>
        <taxon>Basidiomycota</taxon>
        <taxon>Agaricomycotina</taxon>
        <taxon>Agaricomycetes</taxon>
        <taxon>Agaricomycetidae</taxon>
        <taxon>Agaricales</taxon>
        <taxon>Agaricineae</taxon>
        <taxon>Strophariaceae</taxon>
        <taxon>Agrocybe</taxon>
    </lineage>
</organism>
<dbReference type="InterPro" id="IPR000620">
    <property type="entry name" value="EamA_dom"/>
</dbReference>
<feature type="transmembrane region" description="Helical" evidence="5">
    <location>
        <begin position="360"/>
        <end position="379"/>
    </location>
</feature>
<evidence type="ECO:0000256" key="2">
    <source>
        <dbReference type="ARBA" id="ARBA00022692"/>
    </source>
</evidence>
<evidence type="ECO:0000256" key="1">
    <source>
        <dbReference type="ARBA" id="ARBA00004141"/>
    </source>
</evidence>
<evidence type="ECO:0000256" key="3">
    <source>
        <dbReference type="ARBA" id="ARBA00022989"/>
    </source>
</evidence>
<feature type="domain" description="EamA" evidence="6">
    <location>
        <begin position="143"/>
        <end position="215"/>
    </location>
</feature>
<feature type="transmembrane region" description="Helical" evidence="5">
    <location>
        <begin position="166"/>
        <end position="190"/>
    </location>
</feature>
<dbReference type="PANTHER" id="PTHR23051:SF0">
    <property type="entry name" value="SOLUTE CARRIER FAMILY 35 MEMBER F5"/>
    <property type="match status" value="1"/>
</dbReference>
<comment type="caution">
    <text evidence="7">The sequence shown here is derived from an EMBL/GenBank/DDBJ whole genome shotgun (WGS) entry which is preliminary data.</text>
</comment>
<keyword evidence="4 5" id="KW-0472">Membrane</keyword>
<dbReference type="GO" id="GO:0000329">
    <property type="term" value="C:fungal-type vacuole membrane"/>
    <property type="evidence" value="ECO:0007669"/>
    <property type="project" value="TreeGrafter"/>
</dbReference>
<keyword evidence="8" id="KW-1185">Reference proteome</keyword>
<proteinExistence type="predicted"/>
<protein>
    <recommendedName>
        <fullName evidence="6">EamA domain-containing protein</fullName>
    </recommendedName>
</protein>
<reference evidence="7 8" key="1">
    <citation type="submission" date="2019-12" db="EMBL/GenBank/DDBJ databases">
        <authorList>
            <person name="Floudas D."/>
            <person name="Bentzer J."/>
            <person name="Ahren D."/>
            <person name="Johansson T."/>
            <person name="Persson P."/>
            <person name="Tunlid A."/>
        </authorList>
    </citation>
    <scope>NUCLEOTIDE SEQUENCE [LARGE SCALE GENOMIC DNA]</scope>
    <source>
        <strain evidence="7 8">CBS 102.39</strain>
    </source>
</reference>
<evidence type="ECO:0000259" key="6">
    <source>
        <dbReference type="Pfam" id="PF00892"/>
    </source>
</evidence>